<dbReference type="NCBIfam" id="TIGR04057">
    <property type="entry name" value="SusC_RagA_signa"/>
    <property type="match status" value="1"/>
</dbReference>
<dbReference type="Pfam" id="PF13715">
    <property type="entry name" value="CarbopepD_reg_2"/>
    <property type="match status" value="1"/>
</dbReference>
<reference evidence="10 11" key="1">
    <citation type="submission" date="2019-10" db="EMBL/GenBank/DDBJ databases">
        <authorList>
            <person name="Dong K."/>
        </authorList>
    </citation>
    <scope>NUCLEOTIDE SEQUENCE [LARGE SCALE GENOMIC DNA]</scope>
    <source>
        <strain evidence="11">dk4302</strain>
    </source>
</reference>
<keyword evidence="8" id="KW-1133">Transmembrane helix</keyword>
<dbReference type="InterPro" id="IPR008969">
    <property type="entry name" value="CarboxyPept-like_regulatory"/>
</dbReference>
<evidence type="ECO:0000256" key="1">
    <source>
        <dbReference type="ARBA" id="ARBA00004571"/>
    </source>
</evidence>
<dbReference type="InterPro" id="IPR012910">
    <property type="entry name" value="Plug_dom"/>
</dbReference>
<dbReference type="InterPro" id="IPR037066">
    <property type="entry name" value="Plug_dom_sf"/>
</dbReference>
<keyword evidence="6 7" id="KW-0998">Cell outer membrane</keyword>
<name>A0A5Q0QB67_9SPHI</name>
<evidence type="ECO:0000259" key="9">
    <source>
        <dbReference type="SMART" id="SM00965"/>
    </source>
</evidence>
<evidence type="ECO:0000256" key="6">
    <source>
        <dbReference type="ARBA" id="ARBA00023237"/>
    </source>
</evidence>
<evidence type="ECO:0000256" key="8">
    <source>
        <dbReference type="SAM" id="Phobius"/>
    </source>
</evidence>
<evidence type="ECO:0000256" key="2">
    <source>
        <dbReference type="ARBA" id="ARBA00022448"/>
    </source>
</evidence>
<keyword evidence="3 7" id="KW-1134">Transmembrane beta strand</keyword>
<evidence type="ECO:0000256" key="5">
    <source>
        <dbReference type="ARBA" id="ARBA00023136"/>
    </source>
</evidence>
<keyword evidence="2 7" id="KW-0813">Transport</keyword>
<dbReference type="InterPro" id="IPR011662">
    <property type="entry name" value="Secretin/TonB_short_N"/>
</dbReference>
<dbReference type="InterPro" id="IPR039426">
    <property type="entry name" value="TonB-dep_rcpt-like"/>
</dbReference>
<dbReference type="Pfam" id="PF07660">
    <property type="entry name" value="STN"/>
    <property type="match status" value="1"/>
</dbReference>
<protein>
    <submittedName>
        <fullName evidence="10">SusC/RagA family TonB-linked outer membrane protein</fullName>
    </submittedName>
</protein>
<organism evidence="10 11">
    <name type="scientific">Sphingobacterium zhuxiongii</name>
    <dbReference type="NCBI Taxonomy" id="2662364"/>
    <lineage>
        <taxon>Bacteria</taxon>
        <taxon>Pseudomonadati</taxon>
        <taxon>Bacteroidota</taxon>
        <taxon>Sphingobacteriia</taxon>
        <taxon>Sphingobacteriales</taxon>
        <taxon>Sphingobacteriaceae</taxon>
        <taxon>Sphingobacterium</taxon>
    </lineage>
</organism>
<dbReference type="InterPro" id="IPR023996">
    <property type="entry name" value="TonB-dep_OMP_SusC/RagA"/>
</dbReference>
<dbReference type="PROSITE" id="PS52016">
    <property type="entry name" value="TONB_DEPENDENT_REC_3"/>
    <property type="match status" value="1"/>
</dbReference>
<dbReference type="InterPro" id="IPR023997">
    <property type="entry name" value="TonB-dep_OMP_SusC/RagA_CS"/>
</dbReference>
<dbReference type="EMBL" id="CP045652">
    <property type="protein sequence ID" value="QGA26409.1"/>
    <property type="molecule type" value="Genomic_DNA"/>
</dbReference>
<evidence type="ECO:0000313" key="10">
    <source>
        <dbReference type="EMBL" id="QGA26409.1"/>
    </source>
</evidence>
<dbReference type="Gene3D" id="2.40.170.20">
    <property type="entry name" value="TonB-dependent receptor, beta-barrel domain"/>
    <property type="match status" value="1"/>
</dbReference>
<accession>A0A5Q0QB67</accession>
<proteinExistence type="inferred from homology"/>
<evidence type="ECO:0000256" key="7">
    <source>
        <dbReference type="PROSITE-ProRule" id="PRU01360"/>
    </source>
</evidence>
<dbReference type="NCBIfam" id="TIGR04056">
    <property type="entry name" value="OMP_RagA_SusC"/>
    <property type="match status" value="1"/>
</dbReference>
<evidence type="ECO:0000313" key="11">
    <source>
        <dbReference type="Proteomes" id="UP000326921"/>
    </source>
</evidence>
<sequence length="1144" mass="126969">MKNTNSNHVKWEAIKARIRRSIFMTASMGGLLLFTAFSYGQRLTFSYKNASLDQVLNHIKKSTGYDFLYNSNLLYNKQKISVNVKDADLTTALKRCLDPYQLTFEIQDKTVLIKPAIQANASTAPTSTARSSVGAQSTVQGRIVDPVGKAIENVTVRVKGTDTQTKTDAQGRFQISIPAGTSPILEISSLGFNTVERTVNSGTLNLTLEPSTDSIDEVVVVGYGSQKKIHVTGSVAQISQEELTRAPMTNLSNMLTGKLPGLVSRQSSGLPGSDQANMVIRGYGTFNDSSPLLLVDGVERSFNNIDPSDVESVTILKDAAAAAVYGVKAAHGVILVKTKRGSANDDVTIRYNNNFGFSNNTRFPEFLNGVDYAKWHNRARELDGLNGLYSDADIQKIQNGDPDGKLANTDWLGLLFKDYGLNKQHNISAFGGNQKTQYFISAGLMDQNGIVPNATFKRYNLRSNVDVNIKDQVKLALNVAGRKEDMDHPGFAIGPNVGYNPITQAIRALPIIPETYNGLPAATGSGASTWNPIPAANASGFNKNDRYVFESSMNLSYAIPAVDGLQVSIFGNYDHNFTENRNFLQSYYVNKYNPANGTYARVRADGTSELSSLFQGSSNGSLMTVRPTLQYDKTIDKHSFGALFLYEYRVTNGSSFQASRRDFLINDIPELTFAQEDVANSIRGSSNKTKIAGYVGRFNYAYTDKYLAEFAFRYDGSYKFHSDSRWGFFPSLSLGWVVSKEDFFKSDVVNSLKLRASAGELGKDNLSEFLYKSFFAFTTEPVYAFGNDPLGTYALYATNSVPSFDLTWEKTRVINAGAEASLFQGKLNAELDVFYKYTYDILQGIAGVYPPSISNNYRTLENSGEVSARGFELALTHNHQINDFRYSIKGNVSWARNKVLKRTQSENIPSWQNIIGQPIGGIYGFNATGLYQTQEQIDNRPTGPGGVQRLGDLMYEDYNGDGKIDTYDQVRIARSATPELMFALSPDFSWKNLHFGFQLQGAALNSVVISGIYPNGVMDQTEFARAFYGEGNAPYYLVENSWTPENTNAQFPRLGEAWNGNNGWTSSWWVYNGAFLRLRQAYLGYSLPKNVIEKLRFKDVRLTVSGTNLLTFDYLKYMDPEMPNNNNGYYPQQRTFSFGIDLSF</sequence>
<feature type="domain" description="Secretin/TonB short N-terminal" evidence="9">
    <location>
        <begin position="65"/>
        <end position="116"/>
    </location>
</feature>
<dbReference type="KEGG" id="sphe:GFH32_08745"/>
<dbReference type="Gene3D" id="3.55.50.30">
    <property type="match status" value="1"/>
</dbReference>
<dbReference type="SUPFAM" id="SSF49464">
    <property type="entry name" value="Carboxypeptidase regulatory domain-like"/>
    <property type="match status" value="1"/>
</dbReference>
<keyword evidence="4 7" id="KW-0812">Transmembrane</keyword>
<evidence type="ECO:0000256" key="3">
    <source>
        <dbReference type="ARBA" id="ARBA00022452"/>
    </source>
</evidence>
<dbReference type="GO" id="GO:0009279">
    <property type="term" value="C:cell outer membrane"/>
    <property type="evidence" value="ECO:0007669"/>
    <property type="project" value="UniProtKB-SubCell"/>
</dbReference>
<feature type="transmembrane region" description="Helical" evidence="8">
    <location>
        <begin position="21"/>
        <end position="40"/>
    </location>
</feature>
<dbReference type="Proteomes" id="UP000326921">
    <property type="component" value="Chromosome"/>
</dbReference>
<dbReference type="FunFam" id="2.170.130.10:FF:000003">
    <property type="entry name" value="SusC/RagA family TonB-linked outer membrane protein"/>
    <property type="match status" value="1"/>
</dbReference>
<dbReference type="InterPro" id="IPR036942">
    <property type="entry name" value="Beta-barrel_TonB_sf"/>
</dbReference>
<dbReference type="AlphaFoldDB" id="A0A5Q0QB67"/>
<dbReference type="Pfam" id="PF07715">
    <property type="entry name" value="Plug"/>
    <property type="match status" value="1"/>
</dbReference>
<dbReference type="RefSeq" id="WP_153511249.1">
    <property type="nucleotide sequence ID" value="NZ_CP045652.1"/>
</dbReference>
<dbReference type="SMART" id="SM00965">
    <property type="entry name" value="STN"/>
    <property type="match status" value="1"/>
</dbReference>
<keyword evidence="5 7" id="KW-0472">Membrane</keyword>
<comment type="similarity">
    <text evidence="7">Belongs to the TonB-dependent receptor family.</text>
</comment>
<dbReference type="Gene3D" id="2.170.130.10">
    <property type="entry name" value="TonB-dependent receptor, plug domain"/>
    <property type="match status" value="1"/>
</dbReference>
<dbReference type="Gene3D" id="2.60.40.1120">
    <property type="entry name" value="Carboxypeptidase-like, regulatory domain"/>
    <property type="match status" value="1"/>
</dbReference>
<evidence type="ECO:0000256" key="4">
    <source>
        <dbReference type="ARBA" id="ARBA00022692"/>
    </source>
</evidence>
<comment type="subcellular location">
    <subcellularLocation>
        <location evidence="1 7">Cell outer membrane</location>
        <topology evidence="1 7">Multi-pass membrane protein</topology>
    </subcellularLocation>
</comment>
<keyword evidence="11" id="KW-1185">Reference proteome</keyword>
<dbReference type="SUPFAM" id="SSF56935">
    <property type="entry name" value="Porins"/>
    <property type="match status" value="1"/>
</dbReference>
<gene>
    <name evidence="10" type="ORF">GFH32_08745</name>
</gene>